<comment type="subcellular location">
    <subcellularLocation>
        <location evidence="1">Cell membrane</location>
        <topology evidence="1">Multi-pass membrane protein</topology>
    </subcellularLocation>
</comment>
<dbReference type="InterPro" id="IPR011066">
    <property type="entry name" value="MscS_channel_C_sf"/>
</dbReference>
<feature type="transmembrane region" description="Helical" evidence="7">
    <location>
        <begin position="227"/>
        <end position="246"/>
    </location>
</feature>
<protein>
    <submittedName>
        <fullName evidence="11">Mechanosensitive ion channel family protein</fullName>
    </submittedName>
</protein>
<evidence type="ECO:0000256" key="5">
    <source>
        <dbReference type="ARBA" id="ARBA00022989"/>
    </source>
</evidence>
<dbReference type="Pfam" id="PF21082">
    <property type="entry name" value="MS_channel_3rd"/>
    <property type="match status" value="1"/>
</dbReference>
<evidence type="ECO:0000256" key="7">
    <source>
        <dbReference type="SAM" id="Phobius"/>
    </source>
</evidence>
<feature type="transmembrane region" description="Helical" evidence="7">
    <location>
        <begin position="81"/>
        <end position="98"/>
    </location>
</feature>
<gene>
    <name evidence="11" type="ORF">ACFPTN_02670</name>
</gene>
<evidence type="ECO:0000259" key="9">
    <source>
        <dbReference type="Pfam" id="PF21082"/>
    </source>
</evidence>
<dbReference type="Gene3D" id="3.30.70.100">
    <property type="match status" value="1"/>
</dbReference>
<reference evidence="12" key="1">
    <citation type="journal article" date="2019" name="Int. J. Syst. Evol. Microbiol.">
        <title>The Global Catalogue of Microorganisms (GCM) 10K type strain sequencing project: providing services to taxonomists for standard genome sequencing and annotation.</title>
        <authorList>
            <consortium name="The Broad Institute Genomics Platform"/>
            <consortium name="The Broad Institute Genome Sequencing Center for Infectious Disease"/>
            <person name="Wu L."/>
            <person name="Ma J."/>
        </authorList>
    </citation>
    <scope>NUCLEOTIDE SEQUENCE [LARGE SCALE GENOMIC DNA]</scope>
    <source>
        <strain evidence="12">SHR3</strain>
    </source>
</reference>
<evidence type="ECO:0000259" key="8">
    <source>
        <dbReference type="Pfam" id="PF00924"/>
    </source>
</evidence>
<dbReference type="SUPFAM" id="SSF82689">
    <property type="entry name" value="Mechanosensitive channel protein MscS (YggB), C-terminal domain"/>
    <property type="match status" value="1"/>
</dbReference>
<dbReference type="EMBL" id="JBHSOG010000008">
    <property type="protein sequence ID" value="MFC5768264.1"/>
    <property type="molecule type" value="Genomic_DNA"/>
</dbReference>
<feature type="transmembrane region" description="Helical" evidence="7">
    <location>
        <begin position="104"/>
        <end position="124"/>
    </location>
</feature>
<feature type="transmembrane region" description="Helical" evidence="7">
    <location>
        <begin position="145"/>
        <end position="162"/>
    </location>
</feature>
<comment type="caution">
    <text evidence="11">The sequence shown here is derived from an EMBL/GenBank/DDBJ whole genome shotgun (WGS) entry which is preliminary data.</text>
</comment>
<dbReference type="Pfam" id="PF00924">
    <property type="entry name" value="MS_channel_2nd"/>
    <property type="match status" value="1"/>
</dbReference>
<dbReference type="Proteomes" id="UP001595974">
    <property type="component" value="Unassembled WGS sequence"/>
</dbReference>
<accession>A0ABW1AM78</accession>
<dbReference type="Pfam" id="PF21088">
    <property type="entry name" value="MS_channel_1st"/>
    <property type="match status" value="1"/>
</dbReference>
<evidence type="ECO:0000256" key="6">
    <source>
        <dbReference type="ARBA" id="ARBA00023136"/>
    </source>
</evidence>
<keyword evidence="12" id="KW-1185">Reference proteome</keyword>
<feature type="transmembrane region" description="Helical" evidence="7">
    <location>
        <begin position="258"/>
        <end position="281"/>
    </location>
</feature>
<feature type="domain" description="Mechanosensitive ion channel MscS C-terminal" evidence="9">
    <location>
        <begin position="344"/>
        <end position="426"/>
    </location>
</feature>
<evidence type="ECO:0000256" key="2">
    <source>
        <dbReference type="ARBA" id="ARBA00008017"/>
    </source>
</evidence>
<evidence type="ECO:0000256" key="4">
    <source>
        <dbReference type="ARBA" id="ARBA00022692"/>
    </source>
</evidence>
<dbReference type="InterPro" id="IPR010920">
    <property type="entry name" value="LSM_dom_sf"/>
</dbReference>
<keyword evidence="3" id="KW-1003">Cell membrane</keyword>
<dbReference type="InterPro" id="IPR049142">
    <property type="entry name" value="MS_channel_1st"/>
</dbReference>
<dbReference type="Gene3D" id="1.10.287.1260">
    <property type="match status" value="1"/>
</dbReference>
<feature type="domain" description="Mechanosensitive ion channel transmembrane helices 2/3" evidence="10">
    <location>
        <begin position="227"/>
        <end position="267"/>
    </location>
</feature>
<feature type="transmembrane region" description="Helical" evidence="7">
    <location>
        <begin position="33"/>
        <end position="52"/>
    </location>
</feature>
<organism evidence="11 12">
    <name type="scientific">Thauera sinica</name>
    <dbReference type="NCBI Taxonomy" id="2665146"/>
    <lineage>
        <taxon>Bacteria</taxon>
        <taxon>Pseudomonadati</taxon>
        <taxon>Pseudomonadota</taxon>
        <taxon>Betaproteobacteria</taxon>
        <taxon>Rhodocyclales</taxon>
        <taxon>Zoogloeaceae</taxon>
        <taxon>Thauera</taxon>
    </lineage>
</organism>
<evidence type="ECO:0000256" key="1">
    <source>
        <dbReference type="ARBA" id="ARBA00004651"/>
    </source>
</evidence>
<evidence type="ECO:0000313" key="11">
    <source>
        <dbReference type="EMBL" id="MFC5768264.1"/>
    </source>
</evidence>
<dbReference type="RefSeq" id="WP_232516556.1">
    <property type="nucleotide sequence ID" value="NZ_JBHSOG010000008.1"/>
</dbReference>
<evidence type="ECO:0000259" key="10">
    <source>
        <dbReference type="Pfam" id="PF21088"/>
    </source>
</evidence>
<feature type="domain" description="Mechanosensitive ion channel MscS" evidence="8">
    <location>
        <begin position="269"/>
        <end position="332"/>
    </location>
</feature>
<name>A0ABW1AM78_9RHOO</name>
<feature type="transmembrane region" description="Helical" evidence="7">
    <location>
        <begin position="182"/>
        <end position="206"/>
    </location>
</feature>
<dbReference type="InterPro" id="IPR052702">
    <property type="entry name" value="MscS-like_channel"/>
</dbReference>
<proteinExistence type="inferred from homology"/>
<dbReference type="PANTHER" id="PTHR30347:SF1">
    <property type="entry name" value="MECHANOSENSITIVE CHANNEL MSCK"/>
    <property type="match status" value="1"/>
</dbReference>
<dbReference type="PANTHER" id="PTHR30347">
    <property type="entry name" value="POTASSIUM CHANNEL RELATED"/>
    <property type="match status" value="1"/>
</dbReference>
<dbReference type="InterPro" id="IPR006685">
    <property type="entry name" value="MscS_channel_2nd"/>
</dbReference>
<evidence type="ECO:0000256" key="3">
    <source>
        <dbReference type="ARBA" id="ARBA00022475"/>
    </source>
</evidence>
<evidence type="ECO:0000313" key="12">
    <source>
        <dbReference type="Proteomes" id="UP001595974"/>
    </source>
</evidence>
<dbReference type="InterPro" id="IPR049278">
    <property type="entry name" value="MS_channel_C"/>
</dbReference>
<comment type="similarity">
    <text evidence="2">Belongs to the MscS (TC 1.A.23) family.</text>
</comment>
<keyword evidence="5 7" id="KW-1133">Transmembrane helix</keyword>
<keyword evidence="6 7" id="KW-0472">Membrane</keyword>
<keyword evidence="4 7" id="KW-0812">Transmembrane</keyword>
<dbReference type="SUPFAM" id="SSF50182">
    <property type="entry name" value="Sm-like ribonucleoproteins"/>
    <property type="match status" value="1"/>
</dbReference>
<sequence>MAEPATTPPADDAMVAEFAALLKNIWKDLHDPFVLWQVGALLLCLLGAWFVLRMVREHTAAGAGEDVSAARRFGRSGLRRVVFPLSALIFVVIVRPVLARYHNVHLLDLAMPLLGSMAVIRFVVYTVRQAAGGASSWLGGFEKTFAGLVWSVVALHIVGWLPEVIDALDAVSFSIGSQKLSLWLVLQGMAMVLLTVLVALWVAGLLERRIVAAAGMDLNMRTVLTRITRAMLIVVAVLIALPMVGIDLTTLSVFGGALGVGLGFGLQKIAANYVSGFIILLDRSIRIGNLITVGSERGVVSEITTRYTVVKAANGIESIIPNETLVGSVVRNETLNDTKVMLPISIQVGYEVDIERALEIMVEVTGAHSRVLDQPAPKGFLSDFGESGINLKLLCWIADPEEGTLGITSAINMEVWRRFKREGISIPFPQREVRVLGAVAVSAGTAEDGPPAAIAAGPAS</sequence>
<dbReference type="SUPFAM" id="SSF82861">
    <property type="entry name" value="Mechanosensitive channel protein MscS (YggB), transmembrane region"/>
    <property type="match status" value="1"/>
</dbReference>
<dbReference type="Gene3D" id="2.30.30.60">
    <property type="match status" value="1"/>
</dbReference>
<dbReference type="InterPro" id="IPR011014">
    <property type="entry name" value="MscS_channel_TM-2"/>
</dbReference>
<dbReference type="InterPro" id="IPR023408">
    <property type="entry name" value="MscS_beta-dom_sf"/>
</dbReference>